<name>A0A644V980_9ZZZZ</name>
<accession>A0A644V980</accession>
<dbReference type="EMBL" id="VSSQ01000241">
    <property type="protein sequence ID" value="MPL87595.1"/>
    <property type="molecule type" value="Genomic_DNA"/>
</dbReference>
<reference evidence="1" key="1">
    <citation type="submission" date="2019-08" db="EMBL/GenBank/DDBJ databases">
        <authorList>
            <person name="Kucharzyk K."/>
            <person name="Murdoch R.W."/>
            <person name="Higgins S."/>
            <person name="Loffler F."/>
        </authorList>
    </citation>
    <scope>NUCLEOTIDE SEQUENCE</scope>
</reference>
<organism evidence="1">
    <name type="scientific">bioreactor metagenome</name>
    <dbReference type="NCBI Taxonomy" id="1076179"/>
    <lineage>
        <taxon>unclassified sequences</taxon>
        <taxon>metagenomes</taxon>
        <taxon>ecological metagenomes</taxon>
    </lineage>
</organism>
<protein>
    <submittedName>
        <fullName evidence="1">Uncharacterized protein</fullName>
    </submittedName>
</protein>
<evidence type="ECO:0000313" key="1">
    <source>
        <dbReference type="EMBL" id="MPL87595.1"/>
    </source>
</evidence>
<sequence>MINDILTVIQERLQANVEVLKYIDEDWGQLDFYSENPPSKFPAALVEIQNVPWRNQGAKSQDGTVSVSINIAALKLTNTNPKAPAGQREKAASIWLIAEKVHQALHGWRDSRYPAIGVLTRTSSRRVKRDDGIRQIELLYSCVYFDASAAGATPPPVTNTERRVSVNID</sequence>
<comment type="caution">
    <text evidence="1">The sequence shown here is derived from an EMBL/GenBank/DDBJ whole genome shotgun (WGS) entry which is preliminary data.</text>
</comment>
<dbReference type="AlphaFoldDB" id="A0A644V980"/>
<proteinExistence type="predicted"/>
<gene>
    <name evidence="1" type="ORF">SDC9_33596</name>
</gene>